<organism evidence="1 2">
    <name type="scientific">Papaver nudicaule</name>
    <name type="common">Iceland poppy</name>
    <dbReference type="NCBI Taxonomy" id="74823"/>
    <lineage>
        <taxon>Eukaryota</taxon>
        <taxon>Viridiplantae</taxon>
        <taxon>Streptophyta</taxon>
        <taxon>Embryophyta</taxon>
        <taxon>Tracheophyta</taxon>
        <taxon>Spermatophyta</taxon>
        <taxon>Magnoliopsida</taxon>
        <taxon>Ranunculales</taxon>
        <taxon>Papaveraceae</taxon>
        <taxon>Papaveroideae</taxon>
        <taxon>Papaver</taxon>
    </lineage>
</organism>
<name>A0AA41SD78_PAPNU</name>
<protein>
    <submittedName>
        <fullName evidence="1">Uncharacterized protein</fullName>
    </submittedName>
</protein>
<reference evidence="1" key="1">
    <citation type="submission" date="2022-03" db="EMBL/GenBank/DDBJ databases">
        <title>A functionally conserved STORR gene fusion in Papaver species that diverged 16.8 million years ago.</title>
        <authorList>
            <person name="Catania T."/>
        </authorList>
    </citation>
    <scope>NUCLEOTIDE SEQUENCE</scope>
    <source>
        <strain evidence="1">S-191538</strain>
    </source>
</reference>
<evidence type="ECO:0000313" key="2">
    <source>
        <dbReference type="Proteomes" id="UP001177140"/>
    </source>
</evidence>
<evidence type="ECO:0000313" key="1">
    <source>
        <dbReference type="EMBL" id="MCL7033011.1"/>
    </source>
</evidence>
<proteinExistence type="predicted"/>
<dbReference type="EMBL" id="JAJJMA010129612">
    <property type="protein sequence ID" value="MCL7033011.1"/>
    <property type="molecule type" value="Genomic_DNA"/>
</dbReference>
<accession>A0AA41SD78</accession>
<dbReference type="Proteomes" id="UP001177140">
    <property type="component" value="Unassembled WGS sequence"/>
</dbReference>
<keyword evidence="2" id="KW-1185">Reference proteome</keyword>
<comment type="caution">
    <text evidence="1">The sequence shown here is derived from an EMBL/GenBank/DDBJ whole genome shotgun (WGS) entry which is preliminary data.</text>
</comment>
<dbReference type="AlphaFoldDB" id="A0AA41SD78"/>
<sequence>MAFSSLVFNVRRREPESIVPAKPTPYELKHLSDIDDRKGLRFHASAIIFDRKKEPLYG</sequence>
<gene>
    <name evidence="1" type="ORF">MKW94_016907</name>
</gene>